<dbReference type="EMBL" id="JACYNP010000003">
    <property type="protein sequence ID" value="MBD8121440.1"/>
    <property type="molecule type" value="Genomic_DNA"/>
</dbReference>
<keyword evidence="2" id="KW-0480">Metal-thiolate cluster</keyword>
<dbReference type="InterPro" id="IPR000518">
    <property type="entry name" value="Metalthion_fam14_prok"/>
</dbReference>
<sequence length="86" mass="9104">MVSPVGSQKCACPKCTCDAAPESKFTRNEGAYCSLACADQHPAGAPCPDTWCHCEEVSQEQQTGVSEPQLDEAVEETFPASDPISP</sequence>
<comment type="caution">
    <text evidence="4">The sequence shown here is derived from an EMBL/GenBank/DDBJ whole genome shotgun (WGS) entry which is preliminary data.</text>
</comment>
<gene>
    <name evidence="4" type="ORF">IFT62_09470</name>
</gene>
<protein>
    <submittedName>
        <fullName evidence="4">Metallothionein</fullName>
    </submittedName>
</protein>
<evidence type="ECO:0000256" key="2">
    <source>
        <dbReference type="ARBA" id="ARBA00022851"/>
    </source>
</evidence>
<accession>A0ABR9A5X2</accession>
<dbReference type="Pfam" id="PF02069">
    <property type="entry name" value="Metallothio_Pro"/>
    <property type="match status" value="1"/>
</dbReference>
<evidence type="ECO:0000256" key="1">
    <source>
        <dbReference type="ARBA" id="ARBA00022723"/>
    </source>
</evidence>
<keyword evidence="1" id="KW-0479">Metal-binding</keyword>
<dbReference type="Gene3D" id="2.30.170.10">
    <property type="match status" value="1"/>
</dbReference>
<proteinExistence type="predicted"/>
<dbReference type="Proteomes" id="UP000625247">
    <property type="component" value="Unassembled WGS sequence"/>
</dbReference>
<feature type="region of interest" description="Disordered" evidence="3">
    <location>
        <begin position="63"/>
        <end position="86"/>
    </location>
</feature>
<dbReference type="RefSeq" id="WP_191943966.1">
    <property type="nucleotide sequence ID" value="NZ_JACYNP010000003.1"/>
</dbReference>
<dbReference type="SUPFAM" id="SSF57868">
    <property type="entry name" value="Metallothionein"/>
    <property type="match status" value="1"/>
</dbReference>
<organism evidence="4 5">
    <name type="scientific">Pseudomonas lutea</name>
    <dbReference type="NCBI Taxonomy" id="243924"/>
    <lineage>
        <taxon>Bacteria</taxon>
        <taxon>Pseudomonadati</taxon>
        <taxon>Pseudomonadota</taxon>
        <taxon>Gammaproteobacteria</taxon>
        <taxon>Pseudomonadales</taxon>
        <taxon>Pseudomonadaceae</taxon>
        <taxon>Pseudomonas</taxon>
    </lineage>
</organism>
<evidence type="ECO:0000313" key="5">
    <source>
        <dbReference type="Proteomes" id="UP000625247"/>
    </source>
</evidence>
<dbReference type="InterPro" id="IPR017854">
    <property type="entry name" value="Metalthion_dom_sf"/>
</dbReference>
<name>A0ABR9A5X2_9PSED</name>
<reference evidence="4 5" key="1">
    <citation type="journal article" date="2020" name="FEMS Microbiol. Ecol.">
        <title>Temporal dynamics of bacterial communities during seed development and maturation.</title>
        <authorList>
            <person name="Chesneau G."/>
            <person name="Torres-Cortes G."/>
            <person name="Briand M."/>
            <person name="Darrasse A."/>
            <person name="Preveaux A."/>
            <person name="Marais C."/>
            <person name="Jacques M.A."/>
            <person name="Shade A."/>
            <person name="Barret M."/>
        </authorList>
    </citation>
    <scope>NUCLEOTIDE SEQUENCE [LARGE SCALE GENOMIC DNA]</scope>
    <source>
        <strain evidence="4 5">CFBP13723</strain>
    </source>
</reference>
<evidence type="ECO:0000256" key="3">
    <source>
        <dbReference type="SAM" id="MobiDB-lite"/>
    </source>
</evidence>
<evidence type="ECO:0000313" key="4">
    <source>
        <dbReference type="EMBL" id="MBD8121440.1"/>
    </source>
</evidence>
<keyword evidence="5" id="KW-1185">Reference proteome</keyword>